<feature type="domain" description="SHSP" evidence="4">
    <location>
        <begin position="638"/>
        <end position="743"/>
    </location>
</feature>
<dbReference type="EMBL" id="GG662857">
    <property type="protein sequence ID" value="EAR86836.1"/>
    <property type="molecule type" value="Genomic_DNA"/>
</dbReference>
<dbReference type="Gene3D" id="2.60.40.790">
    <property type="match status" value="1"/>
</dbReference>
<dbReference type="Pfam" id="PF00011">
    <property type="entry name" value="HSP20"/>
    <property type="match status" value="1"/>
</dbReference>
<sequence>MIGQEEIKTQPEQEKMISPNNQQRLSNNQEVRNSGDLTSLNKNGINARQIDTNFPATNCLAPPTQEDQKHNDGLRKFWWGSAGPQNQGFQDGGRRTISSMDGIAFDNIKDSMFDQKIIDAIEKELELEDEENGNIFKDEGVTRKKIAEIKNLLNEEEFILDNLLKMTREMRDVRKIQDLIEAVCSDIYKRKTDKILKLDRILCQDDQQLKQIQYLEKKIRKAEVEVKAFKKLGEIKTQRQAGRYKPNPQQITTFSIDDQSSVYDWIVDIDLVTQVSKEGWKITLSNCFYKLFGHLFSKNKEISSTQAKDEIIQNQMLEFRIKEEEETNGYSELNRQIVQGSTNSTEQVTQSNYGGAMVAVVGLYDKGKTFVLNNLTLSNLPSGKKITTKGISFKHVNVDSGTNLILVDTAGSYSPVKINNELSIIEKEATEVFISDLVFEISDYFICVVNDFTSLDQRYLDKLSRNLQNSPKKTFREIIVIHNLKEVESSEILEHVWQTQVTQIYNSGSIQKTKVAARCSETNQLLEKHVVWFKTLYTRHICLANDDSELGKQVNPWVFSLLRYWLKAVFVPVERPVPVIDQLMKFSTLQLSKYFKTGVSLQLVETDEQLVKYIRTKDYQESKFRIPQMQIDSSGIVMTRPDNFIPTVDIIANEQYQIWMDVPSLSKDDIIIYRQNVITIVKGTKRRPYEDDKKLDRNERRYGDFTLTFKIPEIYERKWSSYDVENGVLKIIYDRDQEENNTI</sequence>
<dbReference type="OrthoDB" id="2135133at2759"/>
<dbReference type="InterPro" id="IPR006073">
    <property type="entry name" value="GTP-bd"/>
</dbReference>
<reference evidence="6" key="1">
    <citation type="journal article" date="2006" name="PLoS Biol.">
        <title>Macronuclear genome sequence of the ciliate Tetrahymena thermophila, a model eukaryote.</title>
        <authorList>
            <person name="Eisen J.A."/>
            <person name="Coyne R.S."/>
            <person name="Wu M."/>
            <person name="Wu D."/>
            <person name="Thiagarajan M."/>
            <person name="Wortman J.R."/>
            <person name="Badger J.H."/>
            <person name="Ren Q."/>
            <person name="Amedeo P."/>
            <person name="Jones K.M."/>
            <person name="Tallon L.J."/>
            <person name="Delcher A.L."/>
            <person name="Salzberg S.L."/>
            <person name="Silva J.C."/>
            <person name="Haas B.J."/>
            <person name="Majoros W.H."/>
            <person name="Farzad M."/>
            <person name="Carlton J.M."/>
            <person name="Smith R.K. Jr."/>
            <person name="Garg J."/>
            <person name="Pearlman R.E."/>
            <person name="Karrer K.M."/>
            <person name="Sun L."/>
            <person name="Manning G."/>
            <person name="Elde N.C."/>
            <person name="Turkewitz A.P."/>
            <person name="Asai D.J."/>
            <person name="Wilkes D.E."/>
            <person name="Wang Y."/>
            <person name="Cai H."/>
            <person name="Collins K."/>
            <person name="Stewart B.A."/>
            <person name="Lee S.R."/>
            <person name="Wilamowska K."/>
            <person name="Weinberg Z."/>
            <person name="Ruzzo W.L."/>
            <person name="Wloga D."/>
            <person name="Gaertig J."/>
            <person name="Frankel J."/>
            <person name="Tsao C.-C."/>
            <person name="Gorovsky M.A."/>
            <person name="Keeling P.J."/>
            <person name="Waller R.F."/>
            <person name="Patron N.J."/>
            <person name="Cherry J.M."/>
            <person name="Stover N.A."/>
            <person name="Krieger C.J."/>
            <person name="del Toro C."/>
            <person name="Ryder H.F."/>
            <person name="Williamson S.C."/>
            <person name="Barbeau R.A."/>
            <person name="Hamilton E.P."/>
            <person name="Orias E."/>
        </authorList>
    </citation>
    <scope>NUCLEOTIDE SEQUENCE [LARGE SCALE GENOMIC DNA]</scope>
    <source>
        <strain evidence="6">SB210</strain>
    </source>
</reference>
<dbReference type="HOGENOM" id="CLU_022110_0_0_1"/>
<feature type="compositionally biased region" description="Polar residues" evidence="3">
    <location>
        <begin position="18"/>
        <end position="40"/>
    </location>
</feature>
<dbReference type="PANTHER" id="PTHR34726">
    <property type="entry name" value="GBP DOMAIN-CONTAINING PROTEIN"/>
    <property type="match status" value="1"/>
</dbReference>
<accession>Q22NE9</accession>
<dbReference type="InterPro" id="IPR002068">
    <property type="entry name" value="A-crystallin/Hsp20_dom"/>
</dbReference>
<dbReference type="Gene3D" id="3.40.50.300">
    <property type="entry name" value="P-loop containing nucleotide triphosphate hydrolases"/>
    <property type="match status" value="1"/>
</dbReference>
<dbReference type="RefSeq" id="XP_001007081.1">
    <property type="nucleotide sequence ID" value="XM_001007081.1"/>
</dbReference>
<dbReference type="Pfam" id="PF01926">
    <property type="entry name" value="MMR_HSR1"/>
    <property type="match status" value="1"/>
</dbReference>
<dbReference type="KEGG" id="tet:TTHERM_00202960"/>
<feature type="compositionally biased region" description="Basic and acidic residues" evidence="3">
    <location>
        <begin position="1"/>
        <end position="15"/>
    </location>
</feature>
<dbReference type="InParanoid" id="Q22NE9"/>
<dbReference type="eggNOG" id="ENOG502R9SA">
    <property type="taxonomic scope" value="Eukaryota"/>
</dbReference>
<dbReference type="Proteomes" id="UP000009168">
    <property type="component" value="Unassembled WGS sequence"/>
</dbReference>
<dbReference type="InterPro" id="IPR008978">
    <property type="entry name" value="HSP20-like_chaperone"/>
</dbReference>
<evidence type="ECO:0000256" key="1">
    <source>
        <dbReference type="PROSITE-ProRule" id="PRU00285"/>
    </source>
</evidence>
<comment type="similarity">
    <text evidence="1 2">Belongs to the small heat shock protein (HSP20) family.</text>
</comment>
<dbReference type="AlphaFoldDB" id="Q22NE9"/>
<dbReference type="STRING" id="312017.Q22NE9"/>
<proteinExistence type="inferred from homology"/>
<feature type="region of interest" description="Disordered" evidence="3">
    <location>
        <begin position="1"/>
        <end position="40"/>
    </location>
</feature>
<evidence type="ECO:0000259" key="4">
    <source>
        <dbReference type="PROSITE" id="PS01031"/>
    </source>
</evidence>
<evidence type="ECO:0000313" key="6">
    <source>
        <dbReference type="Proteomes" id="UP000009168"/>
    </source>
</evidence>
<name>Q22NE9_TETTS</name>
<evidence type="ECO:0000256" key="2">
    <source>
        <dbReference type="RuleBase" id="RU003616"/>
    </source>
</evidence>
<dbReference type="PANTHER" id="PTHR34726:SF3">
    <property type="entry name" value="GUANYLATE-BINDING PROTEIN N-TERMINAL DOMAIN-CONTAINING PROTEIN-RELATED"/>
    <property type="match status" value="1"/>
</dbReference>
<organism evidence="5 6">
    <name type="scientific">Tetrahymena thermophila (strain SB210)</name>
    <dbReference type="NCBI Taxonomy" id="312017"/>
    <lineage>
        <taxon>Eukaryota</taxon>
        <taxon>Sar</taxon>
        <taxon>Alveolata</taxon>
        <taxon>Ciliophora</taxon>
        <taxon>Intramacronucleata</taxon>
        <taxon>Oligohymenophorea</taxon>
        <taxon>Hymenostomatida</taxon>
        <taxon>Tetrahymenina</taxon>
        <taxon>Tetrahymenidae</taxon>
        <taxon>Tetrahymena</taxon>
    </lineage>
</organism>
<dbReference type="PROSITE" id="PS01031">
    <property type="entry name" value="SHSP"/>
    <property type="match status" value="1"/>
</dbReference>
<dbReference type="SUPFAM" id="SSF52540">
    <property type="entry name" value="P-loop containing nucleoside triphosphate hydrolases"/>
    <property type="match status" value="1"/>
</dbReference>
<dbReference type="SUPFAM" id="SSF49764">
    <property type="entry name" value="HSP20-like chaperones"/>
    <property type="match status" value="1"/>
</dbReference>
<evidence type="ECO:0000256" key="3">
    <source>
        <dbReference type="SAM" id="MobiDB-lite"/>
    </source>
</evidence>
<keyword evidence="6" id="KW-1185">Reference proteome</keyword>
<protein>
    <submittedName>
        <fullName evidence="5">50S ribosome-binding GTPase</fullName>
    </submittedName>
</protein>
<dbReference type="CDD" id="cd06464">
    <property type="entry name" value="ACD_sHsps-like"/>
    <property type="match status" value="1"/>
</dbReference>
<dbReference type="InterPro" id="IPR027417">
    <property type="entry name" value="P-loop_NTPase"/>
</dbReference>
<evidence type="ECO:0000313" key="5">
    <source>
        <dbReference type="EMBL" id="EAR86836.1"/>
    </source>
</evidence>
<dbReference type="GO" id="GO:0005525">
    <property type="term" value="F:GTP binding"/>
    <property type="evidence" value="ECO:0007669"/>
    <property type="project" value="InterPro"/>
</dbReference>
<gene>
    <name evidence="5" type="ORF">TTHERM_00202960</name>
</gene>
<dbReference type="GeneID" id="7844114"/>